<reference evidence="2" key="1">
    <citation type="submission" date="2017-05" db="EMBL/GenBank/DDBJ databases">
        <authorList>
            <person name="Imhoff J.F."/>
            <person name="Rahn T."/>
            <person name="Kuenzel S."/>
            <person name="Neulinger S.C."/>
        </authorList>
    </citation>
    <scope>NUCLEOTIDE SEQUENCE</scope>
    <source>
        <strain evidence="2">DSM 4395</strain>
    </source>
</reference>
<dbReference type="AlphaFoldDB" id="A0AAJ0XFM3"/>
<dbReference type="PROSITE" id="PS50801">
    <property type="entry name" value="STAS"/>
    <property type="match status" value="1"/>
</dbReference>
<organism evidence="2 3">
    <name type="scientific">Halochromatium salexigens</name>
    <name type="common">Chromatium salexigens</name>
    <dbReference type="NCBI Taxonomy" id="49447"/>
    <lineage>
        <taxon>Bacteria</taxon>
        <taxon>Pseudomonadati</taxon>
        <taxon>Pseudomonadota</taxon>
        <taxon>Gammaproteobacteria</taxon>
        <taxon>Chromatiales</taxon>
        <taxon>Chromatiaceae</taxon>
        <taxon>Halochromatium</taxon>
    </lineage>
</organism>
<keyword evidence="3" id="KW-1185">Reference proteome</keyword>
<reference evidence="2" key="2">
    <citation type="journal article" date="2020" name="Microorganisms">
        <title>Osmotic Adaptation and Compatible Solute Biosynthesis of Phototrophic Bacteria as Revealed from Genome Analyses.</title>
        <authorList>
            <person name="Imhoff J.F."/>
            <person name="Rahn T."/>
            <person name="Kunzel S."/>
            <person name="Keller A."/>
            <person name="Neulinger S.C."/>
        </authorList>
    </citation>
    <scope>NUCLEOTIDE SEQUENCE</scope>
    <source>
        <strain evidence="2">DSM 4395</strain>
    </source>
</reference>
<dbReference type="Proteomes" id="UP001296967">
    <property type="component" value="Unassembled WGS sequence"/>
</dbReference>
<dbReference type="InterPro" id="IPR002645">
    <property type="entry name" value="STAS_dom"/>
</dbReference>
<dbReference type="RefSeq" id="WP_201244252.1">
    <property type="nucleotide sequence ID" value="NZ_NHSF01000025.1"/>
</dbReference>
<name>A0AAJ0XFM3_HALSE</name>
<evidence type="ECO:0000259" key="1">
    <source>
        <dbReference type="PROSITE" id="PS50801"/>
    </source>
</evidence>
<comment type="caution">
    <text evidence="2">The sequence shown here is derived from an EMBL/GenBank/DDBJ whole genome shotgun (WGS) entry which is preliminary data.</text>
</comment>
<dbReference type="Gene3D" id="3.30.750.24">
    <property type="entry name" value="STAS domain"/>
    <property type="match status" value="1"/>
</dbReference>
<evidence type="ECO:0000313" key="2">
    <source>
        <dbReference type="EMBL" id="MBK5929835.1"/>
    </source>
</evidence>
<accession>A0AAJ0XFM3</accession>
<gene>
    <name evidence="2" type="ORF">CCR82_04645</name>
</gene>
<dbReference type="EMBL" id="NHSF01000025">
    <property type="protein sequence ID" value="MBK5929835.1"/>
    <property type="molecule type" value="Genomic_DNA"/>
</dbReference>
<feature type="domain" description="STAS" evidence="1">
    <location>
        <begin position="16"/>
        <end position="106"/>
    </location>
</feature>
<proteinExistence type="predicted"/>
<sequence length="106" mass="12125">MPLETAFIAAEERLDLTVHGRLDLSLTQSMTDLLRETPQDLRTCVIDLTGVEQSFASGLALLWLLDERFSRRGVRILVFTDDQHLLQQLPTAMHHASLKRAQEWLL</sequence>
<dbReference type="InterPro" id="IPR036513">
    <property type="entry name" value="STAS_dom_sf"/>
</dbReference>
<protein>
    <recommendedName>
        <fullName evidence="1">STAS domain-containing protein</fullName>
    </recommendedName>
</protein>
<evidence type="ECO:0000313" key="3">
    <source>
        <dbReference type="Proteomes" id="UP001296967"/>
    </source>
</evidence>
<dbReference type="SUPFAM" id="SSF52091">
    <property type="entry name" value="SpoIIaa-like"/>
    <property type="match status" value="1"/>
</dbReference>